<feature type="signal peptide" evidence="1">
    <location>
        <begin position="1"/>
        <end position="22"/>
    </location>
</feature>
<keyword evidence="3" id="KW-1185">Reference proteome</keyword>
<keyword evidence="1" id="KW-0732">Signal</keyword>
<proteinExistence type="predicted"/>
<feature type="chain" id="PRO_5030106628" description="Lipoprotein" evidence="1">
    <location>
        <begin position="23"/>
        <end position="268"/>
    </location>
</feature>
<evidence type="ECO:0008006" key="4">
    <source>
        <dbReference type="Google" id="ProtNLM"/>
    </source>
</evidence>
<dbReference type="AlphaFoldDB" id="A0A4Y6PXG5"/>
<sequence>MKSWTKNIALLTCSLLLVGASACVEQEPSMSLQGSVLFEGSISDDGTLTCEATVDPGSVENFSPRGQIDIRELKEAGQVGPPFTTGASHPSFVFWAAIQNLLEESTQVGAGGGGGDNFEGLKEDQNYIMVTGATVRFPSELNKFNGAEFATTLEKKELFTSVLPSNEGGVVVSFPIFGQREIQALEDFYSQAVQAAGYPADASKPIVPLIAEIQIEGETFSGREVESNKFQYPIDICLDCTPPANWDNDPDNDEIDTFQTTGTCFLAE</sequence>
<name>A0A4Y6PXG5_PERCE</name>
<evidence type="ECO:0000313" key="3">
    <source>
        <dbReference type="Proteomes" id="UP000315995"/>
    </source>
</evidence>
<evidence type="ECO:0000256" key="1">
    <source>
        <dbReference type="SAM" id="SignalP"/>
    </source>
</evidence>
<accession>A0A5B8Y853</accession>
<dbReference type="EMBL" id="CP041186">
    <property type="protein sequence ID" value="QDG52920.1"/>
    <property type="molecule type" value="Genomic_DNA"/>
</dbReference>
<accession>A0A4Y6PXG5</accession>
<protein>
    <recommendedName>
        <fullName evidence="4">Lipoprotein</fullName>
    </recommendedName>
</protein>
<reference evidence="2 3" key="1">
    <citation type="submission" date="2019-06" db="EMBL/GenBank/DDBJ databases">
        <title>Persicimonas caeni gen. nov., sp. nov., a predatory bacterium isolated from solar saltern.</title>
        <authorList>
            <person name="Wang S."/>
        </authorList>
    </citation>
    <scope>NUCLEOTIDE SEQUENCE [LARGE SCALE GENOMIC DNA]</scope>
    <source>
        <strain evidence="2 3">YN101</strain>
    </source>
</reference>
<organism evidence="2 3">
    <name type="scientific">Persicimonas caeni</name>
    <dbReference type="NCBI Taxonomy" id="2292766"/>
    <lineage>
        <taxon>Bacteria</taxon>
        <taxon>Deltaproteobacteria</taxon>
        <taxon>Bradymonadales</taxon>
        <taxon>Bradymonadaceae</taxon>
        <taxon>Persicimonas</taxon>
    </lineage>
</organism>
<dbReference type="OrthoDB" id="5503634at2"/>
<evidence type="ECO:0000313" key="2">
    <source>
        <dbReference type="EMBL" id="QDG52920.1"/>
    </source>
</evidence>
<dbReference type="RefSeq" id="WP_141199381.1">
    <property type="nucleotide sequence ID" value="NZ_CP041186.1"/>
</dbReference>
<dbReference type="PROSITE" id="PS51257">
    <property type="entry name" value="PROKAR_LIPOPROTEIN"/>
    <property type="match status" value="1"/>
</dbReference>
<dbReference type="Proteomes" id="UP000315995">
    <property type="component" value="Chromosome"/>
</dbReference>
<gene>
    <name evidence="2" type="ORF">FIV42_19890</name>
</gene>